<evidence type="ECO:0000256" key="2">
    <source>
        <dbReference type="ARBA" id="ARBA00007251"/>
    </source>
</evidence>
<evidence type="ECO:0000256" key="5">
    <source>
        <dbReference type="ARBA" id="ARBA00022917"/>
    </source>
</evidence>
<accession>A0AAN7VUJ1</accession>
<keyword evidence="4" id="KW-0396">Initiation factor</keyword>
<evidence type="ECO:0000256" key="1">
    <source>
        <dbReference type="ARBA" id="ARBA00004514"/>
    </source>
</evidence>
<evidence type="ECO:0000256" key="9">
    <source>
        <dbReference type="RuleBase" id="RU003814"/>
    </source>
</evidence>
<evidence type="ECO:0000256" key="7">
    <source>
        <dbReference type="ARBA" id="ARBA00044228"/>
    </source>
</evidence>
<reference evidence="10 11" key="1">
    <citation type="journal article" date="2024" name="Insects">
        <title>An Improved Chromosome-Level Genome Assembly of the Firefly Pyrocoelia pectoralis.</title>
        <authorList>
            <person name="Fu X."/>
            <person name="Meyer-Rochow V.B."/>
            <person name="Ballantyne L."/>
            <person name="Zhu X."/>
        </authorList>
    </citation>
    <scope>NUCLEOTIDE SEQUENCE [LARGE SCALE GENOMIC DNA]</scope>
    <source>
        <strain evidence="10">XCY_ONT2</strain>
    </source>
</reference>
<evidence type="ECO:0000256" key="3">
    <source>
        <dbReference type="ARBA" id="ARBA00022490"/>
    </source>
</evidence>
<evidence type="ECO:0000313" key="10">
    <source>
        <dbReference type="EMBL" id="KAK5649964.1"/>
    </source>
</evidence>
<comment type="subunit">
    <text evidence="8">Component of the translation initiation factor 2B (eIF2B) complex which is a heterodecamer of two sets of five different subunits: alpha, beta, gamma, delta and epsilon. Subunits alpha, beta and delta comprise a regulatory subcomplex and subunits epsilon and gamma comprise a catalytic subcomplex. Within the complex, the hexameric regulatory complex resides at the center, with the two heterodimeric catalytic subcomplexes bound on opposite sides.</text>
</comment>
<dbReference type="InterPro" id="IPR037171">
    <property type="entry name" value="NagB/RpiA_transferase-like"/>
</dbReference>
<dbReference type="Gene3D" id="3.40.50.10470">
    <property type="entry name" value="Translation initiation factor eif-2b, domain 2"/>
    <property type="match status" value="1"/>
</dbReference>
<dbReference type="EMBL" id="JAVRBK010000001">
    <property type="protein sequence ID" value="KAK5649964.1"/>
    <property type="molecule type" value="Genomic_DNA"/>
</dbReference>
<keyword evidence="3" id="KW-0963">Cytoplasm</keyword>
<dbReference type="GO" id="GO:0005851">
    <property type="term" value="C:eukaryotic translation initiation factor 2B complex"/>
    <property type="evidence" value="ECO:0007669"/>
    <property type="project" value="UniProtKB-ARBA"/>
</dbReference>
<dbReference type="InterPro" id="IPR000649">
    <property type="entry name" value="IF-2B-related"/>
</dbReference>
<evidence type="ECO:0000256" key="6">
    <source>
        <dbReference type="ARBA" id="ARBA00044122"/>
    </source>
</evidence>
<name>A0AAN7VUJ1_9COLE</name>
<sequence>MLEMELFSDVIKLISDIRHSKLHNSYDIAIHTEELVERLISEGKWKSAQDLMSLIKLRIARFISALPQEATPVNIMRHILKIIRDEYDTGFKSKGEGHQSLHHLVTANINDSEDYSKLLPTLKSSLLNNLAEYKVELESSMDNIATQALEHIHANEIILTVGKSNTVEKFLKYAAKSRKFQVIVVEAAPRFHGHLMASNLAKSNIQTTIIPDSAVFAMMSRVNKVIIGTHTVLANGGLRTECGVHMVALAAKRYSIPIMVLAHMYKLSPMHLCSSEQDAFNICASPADVLPYSSGPLLNKVHVYNPAFDYVPPELVTLFISHQGGNAPSYVYRLLSELYHPDDQEL</sequence>
<comment type="caution">
    <text evidence="10">The sequence shown here is derived from an EMBL/GenBank/DDBJ whole genome shotgun (WGS) entry which is preliminary data.</text>
</comment>
<comment type="subcellular location">
    <subcellularLocation>
        <location evidence="1">Cytoplasm</location>
        <location evidence="1">Cytosol</location>
    </subcellularLocation>
</comment>
<dbReference type="GO" id="GO:0003743">
    <property type="term" value="F:translation initiation factor activity"/>
    <property type="evidence" value="ECO:0007669"/>
    <property type="project" value="UniProtKB-KW"/>
</dbReference>
<dbReference type="PANTHER" id="PTHR45859:SF1">
    <property type="entry name" value="TRANSLATION INITIATION FACTOR EIF-2B SUBUNIT BETA"/>
    <property type="match status" value="1"/>
</dbReference>
<dbReference type="Proteomes" id="UP001329430">
    <property type="component" value="Chromosome 1"/>
</dbReference>
<gene>
    <name evidence="10" type="ORF">RI129_000993</name>
</gene>
<dbReference type="FunFam" id="3.40.50.10470:FF:000009">
    <property type="entry name" value="Translation initiation factor eIF2B subunit"/>
    <property type="match status" value="1"/>
</dbReference>
<dbReference type="InterPro" id="IPR042529">
    <property type="entry name" value="IF_2B-like_C"/>
</dbReference>
<keyword evidence="11" id="KW-1185">Reference proteome</keyword>
<keyword evidence="5" id="KW-0648">Protein biosynthesis</keyword>
<protein>
    <recommendedName>
        <fullName evidence="6">Translation initiation factor eIF2B subunit beta</fullName>
    </recommendedName>
    <alternativeName>
        <fullName evidence="7">eIF2B GDP-GTP exchange factor subunit beta</fullName>
    </alternativeName>
</protein>
<dbReference type="InterPro" id="IPR051855">
    <property type="entry name" value="eIF2B_beta_subunit"/>
</dbReference>
<dbReference type="GO" id="GO:0005829">
    <property type="term" value="C:cytosol"/>
    <property type="evidence" value="ECO:0007669"/>
    <property type="project" value="UniProtKB-SubCell"/>
</dbReference>
<evidence type="ECO:0000313" key="11">
    <source>
        <dbReference type="Proteomes" id="UP001329430"/>
    </source>
</evidence>
<proteinExistence type="inferred from homology"/>
<organism evidence="10 11">
    <name type="scientific">Pyrocoelia pectoralis</name>
    <dbReference type="NCBI Taxonomy" id="417401"/>
    <lineage>
        <taxon>Eukaryota</taxon>
        <taxon>Metazoa</taxon>
        <taxon>Ecdysozoa</taxon>
        <taxon>Arthropoda</taxon>
        <taxon>Hexapoda</taxon>
        <taxon>Insecta</taxon>
        <taxon>Pterygota</taxon>
        <taxon>Neoptera</taxon>
        <taxon>Endopterygota</taxon>
        <taxon>Coleoptera</taxon>
        <taxon>Polyphaga</taxon>
        <taxon>Elateriformia</taxon>
        <taxon>Elateroidea</taxon>
        <taxon>Lampyridae</taxon>
        <taxon>Lampyrinae</taxon>
        <taxon>Pyrocoelia</taxon>
    </lineage>
</organism>
<dbReference type="Pfam" id="PF01008">
    <property type="entry name" value="IF-2B"/>
    <property type="match status" value="1"/>
</dbReference>
<evidence type="ECO:0000256" key="4">
    <source>
        <dbReference type="ARBA" id="ARBA00022540"/>
    </source>
</evidence>
<dbReference type="GO" id="GO:0005085">
    <property type="term" value="F:guanyl-nucleotide exchange factor activity"/>
    <property type="evidence" value="ECO:0007669"/>
    <property type="project" value="TreeGrafter"/>
</dbReference>
<dbReference type="SUPFAM" id="SSF100950">
    <property type="entry name" value="NagB/RpiA/CoA transferase-like"/>
    <property type="match status" value="1"/>
</dbReference>
<dbReference type="AlphaFoldDB" id="A0AAN7VUJ1"/>
<evidence type="ECO:0000256" key="8">
    <source>
        <dbReference type="ARBA" id="ARBA00046432"/>
    </source>
</evidence>
<dbReference type="PANTHER" id="PTHR45859">
    <property type="entry name" value="TRANSLATION INITIATION FACTOR EIF-2B SUBUNIT BETA"/>
    <property type="match status" value="1"/>
</dbReference>
<comment type="similarity">
    <text evidence="2 9">Belongs to the eIF-2B alpha/beta/delta subunits family.</text>
</comment>